<dbReference type="AlphaFoldDB" id="A0A916DSF7"/>
<evidence type="ECO:0000313" key="1">
    <source>
        <dbReference type="EMBL" id="BDS11155.1"/>
    </source>
</evidence>
<gene>
    <name evidence="1" type="ORF">AsAng_0018660</name>
</gene>
<protein>
    <submittedName>
        <fullName evidence="1">Uncharacterized protein</fullName>
    </submittedName>
</protein>
<organism evidence="1 2">
    <name type="scientific">Aureispira anguillae</name>
    <dbReference type="NCBI Taxonomy" id="2864201"/>
    <lineage>
        <taxon>Bacteria</taxon>
        <taxon>Pseudomonadati</taxon>
        <taxon>Bacteroidota</taxon>
        <taxon>Saprospiria</taxon>
        <taxon>Saprospirales</taxon>
        <taxon>Saprospiraceae</taxon>
        <taxon>Aureispira</taxon>
    </lineage>
</organism>
<reference evidence="1" key="1">
    <citation type="submission" date="2022-09" db="EMBL/GenBank/DDBJ databases">
        <title>Aureispira anguillicida sp. nov., isolated from Leptocephalus of Japanese eel Anguilla japonica.</title>
        <authorList>
            <person name="Yuasa K."/>
            <person name="Mekata T."/>
            <person name="Ikunari K."/>
        </authorList>
    </citation>
    <scope>NUCLEOTIDE SEQUENCE</scope>
    <source>
        <strain evidence="1">EL160426</strain>
    </source>
</reference>
<proteinExistence type="predicted"/>
<dbReference type="RefSeq" id="WP_264792359.1">
    <property type="nucleotide sequence ID" value="NZ_AP026867.1"/>
</dbReference>
<dbReference type="KEGG" id="aup:AsAng_0018660"/>
<accession>A0A916DSF7</accession>
<evidence type="ECO:0000313" key="2">
    <source>
        <dbReference type="Proteomes" id="UP001060919"/>
    </source>
</evidence>
<dbReference type="Proteomes" id="UP001060919">
    <property type="component" value="Chromosome"/>
</dbReference>
<dbReference type="EMBL" id="AP026867">
    <property type="protein sequence ID" value="BDS11155.1"/>
    <property type="molecule type" value="Genomic_DNA"/>
</dbReference>
<name>A0A916DSF7_9BACT</name>
<keyword evidence="2" id="KW-1185">Reference proteome</keyword>
<sequence>MKEGKQLMHQATVNKKQIQKILAHCQDKQIDLRTLLSPMEFKQFREDVAYLKAYFPLLKVEFLMNSNTEEEEKNPEALGKGAFIRAALKLLKELSQAGDPFHILEGAVNNNAYTIDTEKLIINLSSIKPQTPLGNKFMELLQKNATKCITIDKVKKVLIAILKKLNDRAYLAKHYDAHKVTYLTKEEMTDELEGSEIFELDLKVDFTAFEKSIATCIATAINDPAYEPNIEKIKGAARERKEEEEALANKLNNFQQSYEAWVKEQKKICTTIISADTKTDSSILMPKTKFMAMLLKESKVWEQAQPELTQELLRHIVNKLSKEEMSIKEFVNAMSAAITEIQTPLPIIASNWFKRPKLPEYYSLKTAIIANNSGYGEYDLMEEYLVWFREVGAAVDSLKLGSNQQFIVAKIFEKTKKLFEGKQELDFFYTPFETKLKGTLDKNSGSYCSLKQLSYAWTESLYDVIINSGQLRDSLHHLTDQEQGAKIEALSDTLLGVASVERIQRVFLACKRPMVKTEALAKGELLSSLGWFNDGTEFSLGLSTTVERVEGIPFINPVEASIAIGQNGKLGYVFELSDFSMQSPIINGKEGVTVYFEYKIGYTKDRGSLTVGNEQGTEKGKEEDSYQEETIVNMNNWNTSTEGDVDIKSGGLLKLLVDAGGQVSGSIGGGQEWGTEKTSGSTVVLSSTKSLTSSESRTKEDGIETGFFWIEGNVYSFDLDNSGGTLNVQITQIASPKTRGLLTISVPQRPSTKTLRWAK</sequence>